<feature type="transmembrane region" description="Helical" evidence="1">
    <location>
        <begin position="44"/>
        <end position="61"/>
    </location>
</feature>
<keyword evidence="1" id="KW-1133">Transmembrane helix</keyword>
<protein>
    <recommendedName>
        <fullName evidence="4">DUF4383 domain-containing protein</fullName>
    </recommendedName>
</protein>
<accession>A0ABT1T8S4</accession>
<organism evidence="2 3">
    <name type="scientific">Mucilaginibacter aquariorum</name>
    <dbReference type="NCBI Taxonomy" id="2967225"/>
    <lineage>
        <taxon>Bacteria</taxon>
        <taxon>Pseudomonadati</taxon>
        <taxon>Bacteroidota</taxon>
        <taxon>Sphingobacteriia</taxon>
        <taxon>Sphingobacteriales</taxon>
        <taxon>Sphingobacteriaceae</taxon>
        <taxon>Mucilaginibacter</taxon>
    </lineage>
</organism>
<dbReference type="EMBL" id="JANHOH010000011">
    <property type="protein sequence ID" value="MCQ6961008.1"/>
    <property type="molecule type" value="Genomic_DNA"/>
</dbReference>
<reference evidence="2 3" key="1">
    <citation type="submission" date="2022-07" db="EMBL/GenBank/DDBJ databases">
        <title>Mucilaginibacter sp. JC4.</title>
        <authorList>
            <person name="Le V."/>
            <person name="Ko S.-R."/>
            <person name="Ahn C.-Y."/>
            <person name="Oh H.-M."/>
        </authorList>
    </citation>
    <scope>NUCLEOTIDE SEQUENCE [LARGE SCALE GENOMIC DNA]</scope>
    <source>
        <strain evidence="2 3">JC4</strain>
    </source>
</reference>
<evidence type="ECO:0000256" key="1">
    <source>
        <dbReference type="SAM" id="Phobius"/>
    </source>
</evidence>
<evidence type="ECO:0000313" key="2">
    <source>
        <dbReference type="EMBL" id="MCQ6961008.1"/>
    </source>
</evidence>
<dbReference type="RefSeq" id="WP_256541176.1">
    <property type="nucleotide sequence ID" value="NZ_JANHOH010000011.1"/>
</dbReference>
<feature type="transmembrane region" description="Helical" evidence="1">
    <location>
        <begin position="101"/>
        <end position="121"/>
    </location>
</feature>
<feature type="transmembrane region" description="Helical" evidence="1">
    <location>
        <begin position="73"/>
        <end position="95"/>
    </location>
</feature>
<proteinExistence type="predicted"/>
<keyword evidence="1" id="KW-0812">Transmembrane</keyword>
<gene>
    <name evidence="2" type="ORF">NPE20_23740</name>
</gene>
<keyword evidence="1" id="KW-0472">Membrane</keyword>
<name>A0ABT1T8S4_9SPHI</name>
<comment type="caution">
    <text evidence="2">The sequence shown here is derived from an EMBL/GenBank/DDBJ whole genome shotgun (WGS) entry which is preliminary data.</text>
</comment>
<keyword evidence="3" id="KW-1185">Reference proteome</keyword>
<evidence type="ECO:0008006" key="4">
    <source>
        <dbReference type="Google" id="ProtNLM"/>
    </source>
</evidence>
<evidence type="ECO:0000313" key="3">
    <source>
        <dbReference type="Proteomes" id="UP001204376"/>
    </source>
</evidence>
<sequence length="128" mass="14102">MNTKPIMVLSAIFLAAIGLAFTFMPQEITTFTGLGFSKIYQLQLQIMGALFFAFAMLNWMAKGAIIGGIYNRPIAIANFAHFFIGGVALVKAVVSNIHLHYAVWIIAAIYSIFAILFGIIFSRHPSQK</sequence>
<feature type="transmembrane region" description="Helical" evidence="1">
    <location>
        <begin position="7"/>
        <end position="24"/>
    </location>
</feature>
<dbReference type="Proteomes" id="UP001204376">
    <property type="component" value="Unassembled WGS sequence"/>
</dbReference>